<feature type="region of interest" description="Disordered" evidence="11">
    <location>
        <begin position="446"/>
        <end position="467"/>
    </location>
</feature>
<feature type="transmembrane region" description="Helical" evidence="10">
    <location>
        <begin position="137"/>
        <end position="161"/>
    </location>
</feature>
<feature type="transmembrane region" description="Helical" evidence="10">
    <location>
        <begin position="339"/>
        <end position="358"/>
    </location>
</feature>
<feature type="transmembrane region" description="Helical" evidence="10">
    <location>
        <begin position="271"/>
        <end position="288"/>
    </location>
</feature>
<proteinExistence type="inferred from homology"/>
<dbReference type="EC" id="2.4.1.-" evidence="10"/>
<protein>
    <recommendedName>
        <fullName evidence="10">Alpha-1,3-glucosyltransferase</fullName>
        <ecNumber evidence="10">2.4.1.-</ecNumber>
    </recommendedName>
</protein>
<comment type="similarity">
    <text evidence="3 10">Belongs to the ALG6/ALG8 glucosyltransferase family.</text>
</comment>
<comment type="subcellular location">
    <subcellularLocation>
        <location evidence="1 10">Endoplasmic reticulum membrane</location>
        <topology evidence="1 10">Multi-pass membrane protein</topology>
    </subcellularLocation>
</comment>
<feature type="transmembrane region" description="Helical" evidence="10">
    <location>
        <begin position="504"/>
        <end position="523"/>
    </location>
</feature>
<dbReference type="eggNOG" id="KOG2575">
    <property type="taxonomic scope" value="Eukaryota"/>
</dbReference>
<comment type="pathway">
    <text evidence="2 10">Protein modification; protein glycosylation.</text>
</comment>
<feature type="region of interest" description="Disordered" evidence="11">
    <location>
        <begin position="566"/>
        <end position="589"/>
    </location>
</feature>
<evidence type="ECO:0000256" key="9">
    <source>
        <dbReference type="ARBA" id="ARBA00023136"/>
    </source>
</evidence>
<sequence>MLAAILASPRRSPNGDDASSSSSSSSIPRGVLPLVLGVALLIRVATSTHPHSGESAPPLYGDYEAQRHWMEITTSLPLREWYVHAPGKGNDMMYWGLDYPPLTAYQSYAYGKVIGAVDPETTALMSSRGHESYRSKLLMRLSVLLSDVVFVFPATLLFARAHYARESPARRTWAVALATLAPAQILIDHGHFQARSRPHWFPYDRYNGISLGLTVYAVAAIVADHELLGSALFALAMNHKQMSAYYAPAFFAYLLGRCLRRERPLLEIVKLGAVVIGVFATLWAPFYLSGGAGWTGVLTVLRRLVPLQRGLYEDYVANFWCATAPAFKWKRVLSVPTSARVATFATIAALLPSALRTIKTPTKDAFLWCLSCSAFAFFLFSFQVHEKSALLPLLPATLLSLRAPTLAARLPLAVCFSCYPLLERDGLSLAYVGVMGAFASVIGGGAPPPPSGGGGGGGEGEGEGERERRWWGRVDAVSAAAFVVAHAAAIFVPPPASLPHLHALAFTSSAFVYFAGAAAYCHARLWAETAAERAASRIFGETKERCRGDPDVLRRVGEKFAAAAAAGGEARDRRGARASTRARRKQHAE</sequence>
<keyword evidence="4 10" id="KW-0328">Glycosyltransferase</keyword>
<keyword evidence="6 10" id="KW-0812">Transmembrane</keyword>
<gene>
    <name evidence="12" type="ORF">MICPUCDRAFT_35078</name>
</gene>
<evidence type="ECO:0000256" key="11">
    <source>
        <dbReference type="SAM" id="MobiDB-lite"/>
    </source>
</evidence>
<feature type="region of interest" description="Disordered" evidence="11">
    <location>
        <begin position="1"/>
        <end position="27"/>
    </location>
</feature>
<keyword evidence="5 10" id="KW-0808">Transferase</keyword>
<dbReference type="EMBL" id="GG663743">
    <property type="protein sequence ID" value="EEH54947.1"/>
    <property type="molecule type" value="Genomic_DNA"/>
</dbReference>
<dbReference type="RefSeq" id="XP_003061297.1">
    <property type="nucleotide sequence ID" value="XM_003061251.1"/>
</dbReference>
<dbReference type="GO" id="GO:0005789">
    <property type="term" value="C:endoplasmic reticulum membrane"/>
    <property type="evidence" value="ECO:0007669"/>
    <property type="project" value="UniProtKB-SubCell"/>
</dbReference>
<reference evidence="12 13" key="1">
    <citation type="journal article" date="2009" name="Science">
        <title>Green evolution and dynamic adaptations revealed by genomes of the marine picoeukaryotes Micromonas.</title>
        <authorList>
            <person name="Worden A.Z."/>
            <person name="Lee J.H."/>
            <person name="Mock T."/>
            <person name="Rouze P."/>
            <person name="Simmons M.P."/>
            <person name="Aerts A.L."/>
            <person name="Allen A.E."/>
            <person name="Cuvelier M.L."/>
            <person name="Derelle E."/>
            <person name="Everett M.V."/>
            <person name="Foulon E."/>
            <person name="Grimwood J."/>
            <person name="Gundlach H."/>
            <person name="Henrissat B."/>
            <person name="Napoli C."/>
            <person name="McDonald S.M."/>
            <person name="Parker M.S."/>
            <person name="Rombauts S."/>
            <person name="Salamov A."/>
            <person name="Von Dassow P."/>
            <person name="Badger J.H."/>
            <person name="Coutinho P.M."/>
            <person name="Demir E."/>
            <person name="Dubchak I."/>
            <person name="Gentemann C."/>
            <person name="Eikrem W."/>
            <person name="Gready J.E."/>
            <person name="John U."/>
            <person name="Lanier W."/>
            <person name="Lindquist E.A."/>
            <person name="Lucas S."/>
            <person name="Mayer K.F."/>
            <person name="Moreau H."/>
            <person name="Not F."/>
            <person name="Otillar R."/>
            <person name="Panaud O."/>
            <person name="Pangilinan J."/>
            <person name="Paulsen I."/>
            <person name="Piegu B."/>
            <person name="Poliakov A."/>
            <person name="Robbens S."/>
            <person name="Schmutz J."/>
            <person name="Toulza E."/>
            <person name="Wyss T."/>
            <person name="Zelensky A."/>
            <person name="Zhou K."/>
            <person name="Armbrust E.V."/>
            <person name="Bhattacharya D."/>
            <person name="Goodenough U.W."/>
            <person name="Van de Peer Y."/>
            <person name="Grigoriev I.V."/>
        </authorList>
    </citation>
    <scope>NUCLEOTIDE SEQUENCE [LARGE SCALE GENOMIC DNA]</scope>
    <source>
        <strain evidence="12 13">CCMP1545</strain>
    </source>
</reference>
<dbReference type="Pfam" id="PF03155">
    <property type="entry name" value="Alg6_Alg8"/>
    <property type="match status" value="1"/>
</dbReference>
<feature type="compositionally biased region" description="Basic residues" evidence="11">
    <location>
        <begin position="576"/>
        <end position="589"/>
    </location>
</feature>
<dbReference type="OMA" id="FQVPPMH"/>
<keyword evidence="13" id="KW-1185">Reference proteome</keyword>
<evidence type="ECO:0000256" key="7">
    <source>
        <dbReference type="ARBA" id="ARBA00022824"/>
    </source>
</evidence>
<dbReference type="PANTHER" id="PTHR12413">
    <property type="entry name" value="DOLICHYL GLYCOSYLTRANSFERASE"/>
    <property type="match status" value="1"/>
</dbReference>
<dbReference type="KEGG" id="mpp:MICPUCDRAFT_35078"/>
<accession>C1MZX8</accession>
<evidence type="ECO:0000256" key="4">
    <source>
        <dbReference type="ARBA" id="ARBA00022676"/>
    </source>
</evidence>
<dbReference type="AlphaFoldDB" id="C1MZX8"/>
<evidence type="ECO:0000256" key="3">
    <source>
        <dbReference type="ARBA" id="ARBA00008715"/>
    </source>
</evidence>
<dbReference type="UniPathway" id="UPA00378"/>
<comment type="caution">
    <text evidence="10">Lacks conserved residue(s) required for the propagation of feature annotation.</text>
</comment>
<feature type="transmembrane region" description="Helical" evidence="10">
    <location>
        <begin position="173"/>
        <end position="194"/>
    </location>
</feature>
<keyword evidence="7 10" id="KW-0256">Endoplasmic reticulum</keyword>
<evidence type="ECO:0000256" key="1">
    <source>
        <dbReference type="ARBA" id="ARBA00004477"/>
    </source>
</evidence>
<dbReference type="GO" id="GO:0042281">
    <property type="term" value="F:dolichyl pyrophosphate Man9GlcNAc2 alpha-1,3-glucosyltransferase activity"/>
    <property type="evidence" value="ECO:0007669"/>
    <property type="project" value="TreeGrafter"/>
</dbReference>
<evidence type="ECO:0000256" key="6">
    <source>
        <dbReference type="ARBA" id="ARBA00022692"/>
    </source>
</evidence>
<dbReference type="Proteomes" id="UP000001876">
    <property type="component" value="Unassembled WGS sequence"/>
</dbReference>
<dbReference type="InterPro" id="IPR004856">
    <property type="entry name" value="Glyco_trans_ALG6/ALG8"/>
</dbReference>
<evidence type="ECO:0000256" key="8">
    <source>
        <dbReference type="ARBA" id="ARBA00022989"/>
    </source>
</evidence>
<feature type="transmembrane region" description="Helical" evidence="10">
    <location>
        <begin position="365"/>
        <end position="383"/>
    </location>
</feature>
<organism evidence="13">
    <name type="scientific">Micromonas pusilla (strain CCMP1545)</name>
    <name type="common">Picoplanktonic green alga</name>
    <dbReference type="NCBI Taxonomy" id="564608"/>
    <lineage>
        <taxon>Eukaryota</taxon>
        <taxon>Viridiplantae</taxon>
        <taxon>Chlorophyta</taxon>
        <taxon>Mamiellophyceae</taxon>
        <taxon>Mamiellales</taxon>
        <taxon>Mamiellaceae</taxon>
        <taxon>Micromonas</taxon>
    </lineage>
</organism>
<dbReference type="OrthoDB" id="4983at2759"/>
<feature type="transmembrane region" description="Helical" evidence="10">
    <location>
        <begin position="403"/>
        <end position="422"/>
    </location>
</feature>
<evidence type="ECO:0000313" key="12">
    <source>
        <dbReference type="EMBL" id="EEH54947.1"/>
    </source>
</evidence>
<dbReference type="GeneID" id="9686736"/>
<evidence type="ECO:0000256" key="2">
    <source>
        <dbReference type="ARBA" id="ARBA00004922"/>
    </source>
</evidence>
<keyword evidence="8 10" id="KW-1133">Transmembrane helix</keyword>
<evidence type="ECO:0000313" key="13">
    <source>
        <dbReference type="Proteomes" id="UP000001876"/>
    </source>
</evidence>
<evidence type="ECO:0000256" key="5">
    <source>
        <dbReference type="ARBA" id="ARBA00022679"/>
    </source>
</evidence>
<evidence type="ECO:0000256" key="10">
    <source>
        <dbReference type="RuleBase" id="RU363110"/>
    </source>
</evidence>
<keyword evidence="9 10" id="KW-0472">Membrane</keyword>
<dbReference type="PANTHER" id="PTHR12413:SF1">
    <property type="entry name" value="DOLICHYL PYROPHOSPHATE MAN9GLCNAC2 ALPHA-1,3-GLUCOSYLTRANSFERASE"/>
    <property type="match status" value="1"/>
</dbReference>
<dbReference type="STRING" id="564608.C1MZX8"/>
<name>C1MZX8_MICPC</name>